<organism evidence="1 2">
    <name type="scientific">Cyanoderma ruficeps</name>
    <name type="common">rufous-capped babbler</name>
    <dbReference type="NCBI Taxonomy" id="181631"/>
    <lineage>
        <taxon>Eukaryota</taxon>
        <taxon>Metazoa</taxon>
        <taxon>Chordata</taxon>
        <taxon>Craniata</taxon>
        <taxon>Vertebrata</taxon>
        <taxon>Euteleostomi</taxon>
        <taxon>Archelosauria</taxon>
        <taxon>Archosauria</taxon>
        <taxon>Dinosauria</taxon>
        <taxon>Saurischia</taxon>
        <taxon>Theropoda</taxon>
        <taxon>Coelurosauria</taxon>
        <taxon>Aves</taxon>
        <taxon>Neognathae</taxon>
        <taxon>Neoaves</taxon>
        <taxon>Telluraves</taxon>
        <taxon>Australaves</taxon>
        <taxon>Passeriformes</taxon>
        <taxon>Sylvioidea</taxon>
        <taxon>Timaliidae</taxon>
        <taxon>Cyanoderma</taxon>
    </lineage>
</organism>
<protein>
    <submittedName>
        <fullName evidence="1">Uncharacterized protein</fullName>
    </submittedName>
</protein>
<reference evidence="1" key="2">
    <citation type="submission" date="2025-09" db="UniProtKB">
        <authorList>
            <consortium name="Ensembl"/>
        </authorList>
    </citation>
    <scope>IDENTIFICATION</scope>
</reference>
<reference evidence="1" key="1">
    <citation type="submission" date="2025-08" db="UniProtKB">
        <authorList>
            <consortium name="Ensembl"/>
        </authorList>
    </citation>
    <scope>IDENTIFICATION</scope>
</reference>
<keyword evidence="2" id="KW-1185">Reference proteome</keyword>
<name>A0A8C3R0J2_9PASS</name>
<evidence type="ECO:0000313" key="2">
    <source>
        <dbReference type="Proteomes" id="UP000694396"/>
    </source>
</evidence>
<accession>A0A8C3R0J2</accession>
<dbReference type="AlphaFoldDB" id="A0A8C3R0J2"/>
<dbReference type="Proteomes" id="UP000694396">
    <property type="component" value="Unplaced"/>
</dbReference>
<evidence type="ECO:0000313" key="1">
    <source>
        <dbReference type="Ensembl" id="ENSCRFP00000014177.1"/>
    </source>
</evidence>
<sequence length="129" mass="14028">EFLSVPLSCFLSLWAPFCPCGLISVPLGSFLSFWVPFCPCELNSVAALAVMCGGTHLPLGFQEGFVTWEQLFVLSVKPFLVGMLYPGESASLELGCHPWDSFCLPALCRDLTGTLYEAQNCAPGQNLKM</sequence>
<proteinExistence type="predicted"/>
<dbReference type="Ensembl" id="ENSCRFT00000014674.1">
    <property type="protein sequence ID" value="ENSCRFP00000014177.1"/>
    <property type="gene ID" value="ENSCRFG00000010942.1"/>
</dbReference>